<dbReference type="AlphaFoldDB" id="A0A8T9BBB8"/>
<evidence type="ECO:0000256" key="1">
    <source>
        <dbReference type="SAM" id="MobiDB-lite"/>
    </source>
</evidence>
<keyword evidence="3" id="KW-1185">Reference proteome</keyword>
<gene>
    <name evidence="2" type="ORF">LARI1_G005780</name>
</gene>
<name>A0A8T9BBB8_9HELO</name>
<sequence>MAARNTSPVPVPGPPGPLNPPPGPPAPYEPKRSTTGGNENENWAGPDAEGHCQISRCLLRPRTSIPPLPTGTSRMRDGYNEKMDIDYQRGGATHEYTEKMDTPQCLPAPPMHTIMESGKGTRNAVNENGAVQGSAGKKQAQGEDSTSGCSCSHSTGACSVNTAHVCTTNTTRPVHGLKATQSYFMNMADTEQDFARFPEMNTQSHLDHELGLLKRADHLMRTMDKGSRSKLLIESPLAAWGEQVKLEPGQILLMQCLHLWPDLWLHLALFSSHYHHAFLGPGHVDSGPGIFWQVPAVWQFIMGMPFQEKFLAYTNRAHLPELIRIEQTVIGQDPLLQVIHGTQILVTVLHDADPELHHCVVIDHHHEIIGDQEQDPHPVREVLHEDSLLEEMMIVEQDHPQEETKEEDQDPLTTEIVLPLVPGHLSLLEDHHPQVPVVVTAPVLEAQIVVITA</sequence>
<reference evidence="2 3" key="1">
    <citation type="submission" date="2018-05" db="EMBL/GenBank/DDBJ databases">
        <title>Whole genome sequencing for identification of molecular markers to develop diagnostic detection tools for the regulated plant pathogen Lachnellula willkommii.</title>
        <authorList>
            <person name="Giroux E."/>
            <person name="Bilodeau G."/>
        </authorList>
    </citation>
    <scope>NUCLEOTIDE SEQUENCE [LARGE SCALE GENOMIC DNA]</scope>
    <source>
        <strain evidence="2 3">CBS 203.66</strain>
    </source>
</reference>
<feature type="region of interest" description="Disordered" evidence="1">
    <location>
        <begin position="1"/>
        <end position="49"/>
    </location>
</feature>
<proteinExistence type="predicted"/>
<comment type="caution">
    <text evidence="2">The sequence shown here is derived from an EMBL/GenBank/DDBJ whole genome shotgun (WGS) entry which is preliminary data.</text>
</comment>
<evidence type="ECO:0000313" key="3">
    <source>
        <dbReference type="Proteomes" id="UP000469559"/>
    </source>
</evidence>
<dbReference type="OrthoDB" id="10555766at2759"/>
<evidence type="ECO:0000313" key="2">
    <source>
        <dbReference type="EMBL" id="TVY15522.1"/>
    </source>
</evidence>
<organism evidence="2 3">
    <name type="scientific">Lachnellula arida</name>
    <dbReference type="NCBI Taxonomy" id="1316785"/>
    <lineage>
        <taxon>Eukaryota</taxon>
        <taxon>Fungi</taxon>
        <taxon>Dikarya</taxon>
        <taxon>Ascomycota</taxon>
        <taxon>Pezizomycotina</taxon>
        <taxon>Leotiomycetes</taxon>
        <taxon>Helotiales</taxon>
        <taxon>Lachnaceae</taxon>
        <taxon>Lachnellula</taxon>
    </lineage>
</organism>
<feature type="compositionally biased region" description="Pro residues" evidence="1">
    <location>
        <begin position="9"/>
        <end position="28"/>
    </location>
</feature>
<dbReference type="Proteomes" id="UP000469559">
    <property type="component" value="Unassembled WGS sequence"/>
</dbReference>
<accession>A0A8T9BBB8</accession>
<protein>
    <submittedName>
        <fullName evidence="2">Uncharacterized protein</fullName>
    </submittedName>
</protein>
<dbReference type="EMBL" id="QGMF01000489">
    <property type="protein sequence ID" value="TVY15522.1"/>
    <property type="molecule type" value="Genomic_DNA"/>
</dbReference>
<feature type="region of interest" description="Disordered" evidence="1">
    <location>
        <begin position="121"/>
        <end position="148"/>
    </location>
</feature>